<dbReference type="EMBL" id="FNPZ01000001">
    <property type="protein sequence ID" value="SDY63574.1"/>
    <property type="molecule type" value="Genomic_DNA"/>
</dbReference>
<dbReference type="Proteomes" id="UP000198891">
    <property type="component" value="Unassembled WGS sequence"/>
</dbReference>
<evidence type="ECO:0000313" key="2">
    <source>
        <dbReference type="Proteomes" id="UP000198891"/>
    </source>
</evidence>
<sequence length="39" mass="4037">MKTILRTGAGARIGALLLLLGTGLLAARRTPHLSPRKAA</sequence>
<organism evidence="1 2">
    <name type="scientific">Herbiconiux ginsengi</name>
    <dbReference type="NCBI Taxonomy" id="381665"/>
    <lineage>
        <taxon>Bacteria</taxon>
        <taxon>Bacillati</taxon>
        <taxon>Actinomycetota</taxon>
        <taxon>Actinomycetes</taxon>
        <taxon>Micrococcales</taxon>
        <taxon>Microbacteriaceae</taxon>
        <taxon>Herbiconiux</taxon>
    </lineage>
</organism>
<protein>
    <submittedName>
        <fullName evidence="1">Uncharacterized protein</fullName>
    </submittedName>
</protein>
<gene>
    <name evidence="1" type="ORF">SAMN05216554_0977</name>
</gene>
<name>A0A1H3LI05_9MICO</name>
<evidence type="ECO:0000313" key="1">
    <source>
        <dbReference type="EMBL" id="SDY63574.1"/>
    </source>
</evidence>
<reference evidence="1 2" key="1">
    <citation type="submission" date="2016-10" db="EMBL/GenBank/DDBJ databases">
        <authorList>
            <person name="de Groot N.N."/>
        </authorList>
    </citation>
    <scope>NUCLEOTIDE SEQUENCE [LARGE SCALE GENOMIC DNA]</scope>
    <source>
        <strain evidence="1 2">CGMCC 4.3491</strain>
    </source>
</reference>
<accession>A0A1H3LI05</accession>
<dbReference type="AlphaFoldDB" id="A0A1H3LI05"/>
<keyword evidence="2" id="KW-1185">Reference proteome</keyword>
<proteinExistence type="predicted"/>